<keyword evidence="1" id="KW-0812">Transmembrane</keyword>
<dbReference type="AlphaFoldDB" id="A0A9I9DII6"/>
<evidence type="ECO:0000256" key="1">
    <source>
        <dbReference type="SAM" id="Phobius"/>
    </source>
</evidence>
<evidence type="ECO:0000313" key="2">
    <source>
        <dbReference type="EnsemblPlants" id="MELO3C018846.2.1"/>
    </source>
</evidence>
<accession>A0A9I9DII6</accession>
<name>A0A9I9DII6_CUCME</name>
<reference evidence="2" key="1">
    <citation type="submission" date="2023-03" db="UniProtKB">
        <authorList>
            <consortium name="EnsemblPlants"/>
        </authorList>
    </citation>
    <scope>IDENTIFICATION</scope>
</reference>
<dbReference type="Gramene" id="MELO3C018846.2.1">
    <property type="protein sequence ID" value="MELO3C018846.2.1"/>
    <property type="gene ID" value="MELO3C018846.2"/>
</dbReference>
<dbReference type="EnsemblPlants" id="MELO3C018846.2.1">
    <property type="protein sequence ID" value="MELO3C018846.2.1"/>
    <property type="gene ID" value="MELO3C018846.2"/>
</dbReference>
<protein>
    <submittedName>
        <fullName evidence="2">Uncharacterized protein</fullName>
    </submittedName>
</protein>
<keyword evidence="1" id="KW-1133">Transmembrane helix</keyword>
<organism evidence="2">
    <name type="scientific">Cucumis melo</name>
    <name type="common">Muskmelon</name>
    <dbReference type="NCBI Taxonomy" id="3656"/>
    <lineage>
        <taxon>Eukaryota</taxon>
        <taxon>Viridiplantae</taxon>
        <taxon>Streptophyta</taxon>
        <taxon>Embryophyta</taxon>
        <taxon>Tracheophyta</taxon>
        <taxon>Spermatophyta</taxon>
        <taxon>Magnoliopsida</taxon>
        <taxon>eudicotyledons</taxon>
        <taxon>Gunneridae</taxon>
        <taxon>Pentapetalae</taxon>
        <taxon>rosids</taxon>
        <taxon>fabids</taxon>
        <taxon>Cucurbitales</taxon>
        <taxon>Cucurbitaceae</taxon>
        <taxon>Benincaseae</taxon>
        <taxon>Cucumis</taxon>
    </lineage>
</organism>
<feature type="transmembrane region" description="Helical" evidence="1">
    <location>
        <begin position="119"/>
        <end position="137"/>
    </location>
</feature>
<proteinExistence type="predicted"/>
<sequence length="149" mass="17180">MIFLGFLSVETRPEDQDGLFFCVGSQNLFPPYRRLFPVHLPVQEGNSIVGIWEVHRDCCDGSDEYEGNIFCPNTCVMGGNMYKSNNDVSTTRDVDIVIRKVKEEITKEDLFQKLTGLKLVIILQVALTIFAILIWANRCRVKSKRRRHR</sequence>
<keyword evidence="1" id="KW-0472">Membrane</keyword>